<gene>
    <name evidence="7" type="ORF">JQM67_05350</name>
</gene>
<evidence type="ECO:0000313" key="8">
    <source>
        <dbReference type="Proteomes" id="UP001299220"/>
    </source>
</evidence>
<dbReference type="EMBL" id="JAFBIT010000001">
    <property type="protein sequence ID" value="MCF2652022.1"/>
    <property type="molecule type" value="Genomic_DNA"/>
</dbReference>
<evidence type="ECO:0000313" key="7">
    <source>
        <dbReference type="EMBL" id="MCF2652022.1"/>
    </source>
</evidence>
<dbReference type="PROSITE" id="PS50885">
    <property type="entry name" value="HAMP"/>
    <property type="match status" value="1"/>
</dbReference>
<keyword evidence="8" id="KW-1185">Reference proteome</keyword>
<dbReference type="InterPro" id="IPR003660">
    <property type="entry name" value="HAMP_dom"/>
</dbReference>
<dbReference type="Gene3D" id="6.10.340.10">
    <property type="match status" value="1"/>
</dbReference>
<dbReference type="SUPFAM" id="SSF158472">
    <property type="entry name" value="HAMP domain-like"/>
    <property type="match status" value="1"/>
</dbReference>
<organism evidence="7 8">
    <name type="scientific">Anaeromassilibacillus senegalensis</name>
    <dbReference type="NCBI Taxonomy" id="1673717"/>
    <lineage>
        <taxon>Bacteria</taxon>
        <taxon>Bacillati</taxon>
        <taxon>Bacillota</taxon>
        <taxon>Clostridia</taxon>
        <taxon>Eubacteriales</taxon>
        <taxon>Acutalibacteraceae</taxon>
        <taxon>Anaeromassilibacillus</taxon>
    </lineage>
</organism>
<feature type="transmembrane region" description="Helical" evidence="5">
    <location>
        <begin position="21"/>
        <end position="44"/>
    </location>
</feature>
<accession>A0ABS9CPB4</accession>
<feature type="domain" description="HAMP" evidence="6">
    <location>
        <begin position="332"/>
        <end position="385"/>
    </location>
</feature>
<dbReference type="PANTHER" id="PTHR34220:SF7">
    <property type="entry name" value="SENSOR HISTIDINE KINASE YPDA"/>
    <property type="match status" value="1"/>
</dbReference>
<dbReference type="GO" id="GO:0016301">
    <property type="term" value="F:kinase activity"/>
    <property type="evidence" value="ECO:0007669"/>
    <property type="project" value="UniProtKB-KW"/>
</dbReference>
<evidence type="ECO:0000256" key="2">
    <source>
        <dbReference type="ARBA" id="ARBA00022553"/>
    </source>
</evidence>
<evidence type="ECO:0000256" key="5">
    <source>
        <dbReference type="SAM" id="Phobius"/>
    </source>
</evidence>
<protein>
    <submittedName>
        <fullName evidence="7">Sensor histidine kinase</fullName>
    </submittedName>
</protein>
<comment type="subcellular location">
    <subcellularLocation>
        <location evidence="1">Membrane</location>
    </subcellularLocation>
</comment>
<keyword evidence="2" id="KW-0597">Phosphoprotein</keyword>
<keyword evidence="4 7" id="KW-0418">Kinase</keyword>
<comment type="caution">
    <text evidence="7">The sequence shown here is derived from an EMBL/GenBank/DDBJ whole genome shotgun (WGS) entry which is preliminary data.</text>
</comment>
<keyword evidence="5" id="KW-1133">Transmembrane helix</keyword>
<dbReference type="SMART" id="SM00387">
    <property type="entry name" value="HATPase_c"/>
    <property type="match status" value="1"/>
</dbReference>
<evidence type="ECO:0000256" key="1">
    <source>
        <dbReference type="ARBA" id="ARBA00004370"/>
    </source>
</evidence>
<dbReference type="Proteomes" id="UP001299220">
    <property type="component" value="Unassembled WGS sequence"/>
</dbReference>
<name>A0ABS9CPB4_9FIRM</name>
<dbReference type="InterPro" id="IPR036890">
    <property type="entry name" value="HATPase_C_sf"/>
</dbReference>
<keyword evidence="3" id="KW-0808">Transferase</keyword>
<dbReference type="Pfam" id="PF00672">
    <property type="entry name" value="HAMP"/>
    <property type="match status" value="1"/>
</dbReference>
<reference evidence="7 8" key="1">
    <citation type="submission" date="2020-12" db="EMBL/GenBank/DDBJ databases">
        <title>Whole genome sequences of gut porcine anaerobes.</title>
        <authorList>
            <person name="Kubasova T."/>
            <person name="Jahodarova E."/>
            <person name="Rychlik I."/>
        </authorList>
    </citation>
    <scope>NUCLEOTIDE SEQUENCE [LARGE SCALE GENOMIC DNA]</scope>
    <source>
        <strain evidence="7 8">An867</strain>
    </source>
</reference>
<dbReference type="PANTHER" id="PTHR34220">
    <property type="entry name" value="SENSOR HISTIDINE KINASE YPDA"/>
    <property type="match status" value="1"/>
</dbReference>
<dbReference type="InterPro" id="IPR050640">
    <property type="entry name" value="Bact_2-comp_sensor_kinase"/>
</dbReference>
<dbReference type="InterPro" id="IPR003594">
    <property type="entry name" value="HATPase_dom"/>
</dbReference>
<dbReference type="InterPro" id="IPR010559">
    <property type="entry name" value="Sig_transdc_His_kin_internal"/>
</dbReference>
<dbReference type="RefSeq" id="WP_235323045.1">
    <property type="nucleotide sequence ID" value="NZ_JAFBIT010000001.1"/>
</dbReference>
<dbReference type="Pfam" id="PF06580">
    <property type="entry name" value="His_kinase"/>
    <property type="match status" value="1"/>
</dbReference>
<dbReference type="CDD" id="cd06225">
    <property type="entry name" value="HAMP"/>
    <property type="match status" value="1"/>
</dbReference>
<evidence type="ECO:0000259" key="6">
    <source>
        <dbReference type="PROSITE" id="PS50885"/>
    </source>
</evidence>
<dbReference type="SUPFAM" id="SSF55874">
    <property type="entry name" value="ATPase domain of HSP90 chaperone/DNA topoisomerase II/histidine kinase"/>
    <property type="match status" value="1"/>
</dbReference>
<sequence length="611" mass="69921">MKTILSRARRFVSGLSMRTKLIVAFSVPVMLVMALTMLGVHRFLIVRHEEQALSSAMSSYSQSYDLIESYINTMAYVSESIYYNGDLQRILSDRNYAKELPIDERYREYRRLSDVFISPENEDIVCQAGIYLRGDIPYTNDGVHIMPLNMLFERSDYMRFIYTVRRDKFYFSPPVNLYKPGVDEPTRAVTMLRPVRTTDGSARQICFVQVSVPVDEFLKVLTYANATDGSVTYLVDEYRQLIATTDEDAYWSMKRQRQLPLNDDDGTWRETTIDGTRYYMLQRSIPKARWALTLLIPEADIRAQGDYLTGIVITLTLLILAAIVLVAYLLANSYTARLRNLNARIQKVRSGELAVEHDRDAGHDEIAELFESFNEMTEELQKLMREQYRSGKAVKAAELRALQAQINPHFLYNTLDLINWEAFEHDAPEISEIAQNLAKFYRVSLNKGRPAVTIREELEHVRAYVGIENHHFDGSIFLHIDVPEEIQALGCINIILQPLVENSIMHGIAKDISRGECNIWISAKREGGDVVFTVTDDGPGMTERQIQEMFMKNTTRRASGYGVKNIQSRLQLSFGESYGIAYRSDAKSGTRASVRIPALTPEELETHLENL</sequence>
<feature type="transmembrane region" description="Helical" evidence="5">
    <location>
        <begin position="307"/>
        <end position="331"/>
    </location>
</feature>
<keyword evidence="5" id="KW-0812">Transmembrane</keyword>
<dbReference type="Pfam" id="PF02518">
    <property type="entry name" value="HATPase_c"/>
    <property type="match status" value="1"/>
</dbReference>
<dbReference type="SMART" id="SM00304">
    <property type="entry name" value="HAMP"/>
    <property type="match status" value="1"/>
</dbReference>
<dbReference type="Gene3D" id="3.30.565.10">
    <property type="entry name" value="Histidine kinase-like ATPase, C-terminal domain"/>
    <property type="match status" value="1"/>
</dbReference>
<evidence type="ECO:0000256" key="3">
    <source>
        <dbReference type="ARBA" id="ARBA00022679"/>
    </source>
</evidence>
<proteinExistence type="predicted"/>
<keyword evidence="5" id="KW-0472">Membrane</keyword>
<evidence type="ECO:0000256" key="4">
    <source>
        <dbReference type="ARBA" id="ARBA00022777"/>
    </source>
</evidence>